<reference evidence="3" key="1">
    <citation type="submission" date="2020-11" db="EMBL/GenBank/DDBJ databases">
        <authorList>
            <person name="Konstantinou D."/>
            <person name="Gkelis S."/>
            <person name="Popin R."/>
            <person name="Fewer D."/>
            <person name="Sivonen K."/>
        </authorList>
    </citation>
    <scope>NUCLEOTIDE SEQUENCE</scope>
    <source>
        <strain evidence="3">TAU-MAC 1115</strain>
    </source>
</reference>
<dbReference type="EMBL" id="JADOES010000010">
    <property type="protein sequence ID" value="MBT9315190.1"/>
    <property type="molecule type" value="Genomic_DNA"/>
</dbReference>
<evidence type="ECO:0000313" key="3">
    <source>
        <dbReference type="EMBL" id="MBT9315190.1"/>
    </source>
</evidence>
<proteinExistence type="predicted"/>
<feature type="transmembrane region" description="Helical" evidence="1">
    <location>
        <begin position="304"/>
        <end position="334"/>
    </location>
</feature>
<dbReference type="InterPro" id="IPR017896">
    <property type="entry name" value="4Fe4S_Fe-S-bd"/>
</dbReference>
<feature type="transmembrane region" description="Helical" evidence="1">
    <location>
        <begin position="132"/>
        <end position="150"/>
    </location>
</feature>
<keyword evidence="4" id="KW-1185">Reference proteome</keyword>
<dbReference type="Pfam" id="PF12801">
    <property type="entry name" value="Fer4_5"/>
    <property type="match status" value="1"/>
</dbReference>
<evidence type="ECO:0000313" key="4">
    <source>
        <dbReference type="Proteomes" id="UP000717364"/>
    </source>
</evidence>
<feature type="transmembrane region" description="Helical" evidence="1">
    <location>
        <begin position="12"/>
        <end position="30"/>
    </location>
</feature>
<feature type="transmembrane region" description="Helical" evidence="1">
    <location>
        <begin position="361"/>
        <end position="379"/>
    </location>
</feature>
<dbReference type="AlphaFoldDB" id="A0A947GGY7"/>
<name>A0A947GGY7_9CYAN</name>
<feature type="transmembrane region" description="Helical" evidence="1">
    <location>
        <begin position="76"/>
        <end position="93"/>
    </location>
</feature>
<keyword evidence="1" id="KW-0812">Transmembrane</keyword>
<feature type="domain" description="4Fe-4S ferredoxin-type" evidence="2">
    <location>
        <begin position="163"/>
        <end position="195"/>
    </location>
</feature>
<evidence type="ECO:0000259" key="2">
    <source>
        <dbReference type="Pfam" id="PF12801"/>
    </source>
</evidence>
<accession>A0A947GGY7</accession>
<keyword evidence="1" id="KW-1133">Transmembrane helix</keyword>
<feature type="transmembrane region" description="Helical" evidence="1">
    <location>
        <begin position="156"/>
        <end position="175"/>
    </location>
</feature>
<gene>
    <name evidence="3" type="ORF">IXB50_07110</name>
</gene>
<feature type="transmembrane region" description="Helical" evidence="1">
    <location>
        <begin position="385"/>
        <end position="406"/>
    </location>
</feature>
<reference evidence="3" key="2">
    <citation type="journal article" date="2021" name="Mar. Drugs">
        <title>Genome Reduction and Secondary Metabolism of the Marine Sponge-Associated Cyanobacterium Leptothoe.</title>
        <authorList>
            <person name="Konstantinou D."/>
            <person name="Popin R.V."/>
            <person name="Fewer D.P."/>
            <person name="Sivonen K."/>
            <person name="Gkelis S."/>
        </authorList>
    </citation>
    <scope>NUCLEOTIDE SEQUENCE</scope>
    <source>
        <strain evidence="3">TAU-MAC 1115</strain>
    </source>
</reference>
<protein>
    <submittedName>
        <fullName evidence="3">4Fe-4S binding protein</fullName>
    </submittedName>
</protein>
<dbReference type="RefSeq" id="WP_215608263.1">
    <property type="nucleotide sequence ID" value="NZ_JADOES010000010.1"/>
</dbReference>
<feature type="transmembrane region" description="Helical" evidence="1">
    <location>
        <begin position="258"/>
        <end position="277"/>
    </location>
</feature>
<sequence length="554" mass="62911">MLAKISERRMHVVRWVLIIGWGVLILSLFYDPISSVLTIPNGPWGFLGDPTLDPNRCVQVQGACVDLEPYQIGARIFWGMVVPCGIFIVFVFGHETWRRICPLYFFSQIPRALGLPPRSSIKSFPWLERNHFYLQFGLFFLGLNGRILLVNSIRPVLGTFLVLTLLSSAGVVWFLGGRSWCHYVCPFGMVQTVFTGPRGLLDSQAHVSQPKGVTQSMCRTVDATRQEKSACISCKSLCMDIDSEKSYWEHLQKPGRRLVQYGYLGLVIGYFLFYWLYAGNFDYYFSGVWSHEAAALDNLWKPGFYWFGMAVPIPKLIAAPLTLGGFAIAIFHLCTRLEKRYRGYLKSNSPHLGSEQSQHRLFAICTFLAFNIFFIYGGRPEINSWPLAMQLAFQGMITLASGIWLYRTWERSPDQYLRESVADKLKRQLAKLPAGLLTPLIGGSLDRLSADQIYVLAKTLPHTAQYDRRKLYKGVLQETLEAEQVTSANSLMRLHYLQEQLEITPQQHYDLLAELTAATGVQQAIHPIAPPLPRTVLRQGSGHQRTIMRSDRTP</sequence>
<evidence type="ECO:0000256" key="1">
    <source>
        <dbReference type="SAM" id="Phobius"/>
    </source>
</evidence>
<dbReference type="Proteomes" id="UP000717364">
    <property type="component" value="Unassembled WGS sequence"/>
</dbReference>
<comment type="caution">
    <text evidence="3">The sequence shown here is derived from an EMBL/GenBank/DDBJ whole genome shotgun (WGS) entry which is preliminary data.</text>
</comment>
<organism evidence="3 4">
    <name type="scientific">Leptothoe spongobia TAU-MAC 1115</name>
    <dbReference type="NCBI Taxonomy" id="1967444"/>
    <lineage>
        <taxon>Bacteria</taxon>
        <taxon>Bacillati</taxon>
        <taxon>Cyanobacteriota</taxon>
        <taxon>Cyanophyceae</taxon>
        <taxon>Nodosilineales</taxon>
        <taxon>Cymatolegaceae</taxon>
        <taxon>Leptothoe</taxon>
        <taxon>Leptothoe spongobia</taxon>
    </lineage>
</organism>
<keyword evidence="1" id="KW-0472">Membrane</keyword>